<accession>A0A2H5XEX5</accession>
<organism evidence="1 2">
    <name type="scientific">Candidatus Fervidibacter japonicus</name>
    <dbReference type="NCBI Taxonomy" id="2035412"/>
    <lineage>
        <taxon>Bacteria</taxon>
        <taxon>Candidatus Fervidibacterota</taxon>
        <taxon>Candidatus Fervidibacter</taxon>
    </lineage>
</organism>
<dbReference type="AlphaFoldDB" id="A0A2H5XEX5"/>
<gene>
    <name evidence="1" type="ORF">HRbin17_02255</name>
</gene>
<dbReference type="Proteomes" id="UP000236173">
    <property type="component" value="Unassembled WGS sequence"/>
</dbReference>
<evidence type="ECO:0000313" key="2">
    <source>
        <dbReference type="Proteomes" id="UP000236173"/>
    </source>
</evidence>
<protein>
    <submittedName>
        <fullName evidence="1">Uncharacterized protein</fullName>
    </submittedName>
</protein>
<dbReference type="EMBL" id="BEHT01000036">
    <property type="protein sequence ID" value="GBC99724.1"/>
    <property type="molecule type" value="Genomic_DNA"/>
</dbReference>
<proteinExistence type="predicted"/>
<reference evidence="2" key="1">
    <citation type="submission" date="2017-09" db="EMBL/GenBank/DDBJ databases">
        <title>Metaegenomics of thermophilic ammonia-oxidizing enrichment culture.</title>
        <authorList>
            <person name="Kato S."/>
            <person name="Suzuki K."/>
        </authorList>
    </citation>
    <scope>NUCLEOTIDE SEQUENCE [LARGE SCALE GENOMIC DNA]</scope>
</reference>
<evidence type="ECO:0000313" key="1">
    <source>
        <dbReference type="EMBL" id="GBC99724.1"/>
    </source>
</evidence>
<comment type="caution">
    <text evidence="1">The sequence shown here is derived from an EMBL/GenBank/DDBJ whole genome shotgun (WGS) entry which is preliminary data.</text>
</comment>
<sequence>MSTARPPSTIVLLLGICAIGLWVEAQQRRHIEVQLAGIRLGSPVIDRDPEGNLRPYCLVRVWGMPDLIVTATGPQTPTLGAPGMVGQPGTGPMMPGTPAMPFAGPPSAPGAMPGAPGAMPYGGGPYGGGMPYGGAPYGGVSGEEVGAGMPGVLGGGTVSGAPAGVDLTWAQPVLIPPQAHQRLWLYRRGAASMGFLEDRGIVVAIAIYGTRPDPIVAPDGRRYIAATALGDPFRSIRLGDDLQRVLLRYGPPDHARVITEPVPMTTVGVGRTVLLRYHERSNVEFTVVDYKVVRIFIFLPAELTERRAATLVPSAGPPGR</sequence>
<name>A0A2H5XEX5_9BACT</name>